<dbReference type="Proteomes" id="UP000254400">
    <property type="component" value="Unassembled WGS sequence"/>
</dbReference>
<keyword evidence="1" id="KW-0175">Coiled coil</keyword>
<name>A0A378XUR8_PAEPO</name>
<dbReference type="AlphaFoldDB" id="A0A378XUR8"/>
<protein>
    <submittedName>
        <fullName evidence="2">Uncharacterized protein</fullName>
    </submittedName>
</protein>
<reference evidence="2 3" key="1">
    <citation type="submission" date="2018-06" db="EMBL/GenBank/DDBJ databases">
        <authorList>
            <consortium name="Pathogen Informatics"/>
            <person name="Doyle S."/>
        </authorList>
    </citation>
    <scope>NUCLEOTIDE SEQUENCE [LARGE SCALE GENOMIC DNA]</scope>
    <source>
        <strain evidence="2 3">NCTC10343</strain>
    </source>
</reference>
<sequence>MKNRIFELSENKKITGRRYIKWIIHEIYNDPNKWNKNGISWKEQYVLNNIDSLKGMPICVEFLDCDKSEPMGHGLSNTKDNKVLFEYSTTVGTTEGAYIDDIEVDGETIRALIGEGYIYEQRYPNFVDWIKTKLYDKEFPDTSVEICNKANGDNETIIYENNQGGEGRIPMIYDYTGVAIIGIEPSDDKAILIEMNSYNNKEEEKMSKELEEKVSGLTEQVGTLTNELNELRNYKKQNEDKLLVAELNQKLSEYSDSEKEIVKNKVEQFSKEPQQGKINEIINEINSAIAGQVIKARKNPTNVQHQKSDAIFGDVFESNSNGSVDNDITKLY</sequence>
<accession>A0A378XUR8</accession>
<evidence type="ECO:0000313" key="2">
    <source>
        <dbReference type="EMBL" id="SUA68362.1"/>
    </source>
</evidence>
<dbReference type="GeneID" id="93350427"/>
<evidence type="ECO:0000313" key="3">
    <source>
        <dbReference type="Proteomes" id="UP000254400"/>
    </source>
</evidence>
<gene>
    <name evidence="2" type="ORF">NCTC10343_01644</name>
</gene>
<feature type="coiled-coil region" evidence="1">
    <location>
        <begin position="200"/>
        <end position="241"/>
    </location>
</feature>
<evidence type="ECO:0000256" key="1">
    <source>
        <dbReference type="SAM" id="Coils"/>
    </source>
</evidence>
<dbReference type="EMBL" id="UGSC01000001">
    <property type="protein sequence ID" value="SUA68362.1"/>
    <property type="molecule type" value="Genomic_DNA"/>
</dbReference>
<dbReference type="RefSeq" id="WP_019686727.1">
    <property type="nucleotide sequence ID" value="NZ_CP036496.1"/>
</dbReference>
<proteinExistence type="predicted"/>
<organism evidence="2 3">
    <name type="scientific">Paenibacillus polymyxa</name>
    <name type="common">Bacillus polymyxa</name>
    <dbReference type="NCBI Taxonomy" id="1406"/>
    <lineage>
        <taxon>Bacteria</taxon>
        <taxon>Bacillati</taxon>
        <taxon>Bacillota</taxon>
        <taxon>Bacilli</taxon>
        <taxon>Bacillales</taxon>
        <taxon>Paenibacillaceae</taxon>
        <taxon>Paenibacillus</taxon>
    </lineage>
</organism>